<evidence type="ECO:0000256" key="5">
    <source>
        <dbReference type="ARBA" id="ARBA00023204"/>
    </source>
</evidence>
<dbReference type="PANTHER" id="PTHR15272:SF0">
    <property type="entry name" value="CHROMATIN ASSEMBLY FACTOR 1 SUBUNIT A"/>
    <property type="match status" value="1"/>
</dbReference>
<dbReference type="Proteomes" id="UP000799438">
    <property type="component" value="Unassembled WGS sequence"/>
</dbReference>
<evidence type="ECO:0000259" key="10">
    <source>
        <dbReference type="Pfam" id="PF21796"/>
    </source>
</evidence>
<keyword evidence="2" id="KW-0235">DNA replication</keyword>
<dbReference type="InterPro" id="IPR048800">
    <property type="entry name" value="Cac1-like_C"/>
</dbReference>
<dbReference type="OrthoDB" id="79480at2759"/>
<name>A0A6A6B7R5_9PEZI</name>
<evidence type="ECO:0000256" key="3">
    <source>
        <dbReference type="ARBA" id="ARBA00022763"/>
    </source>
</evidence>
<feature type="region of interest" description="Disordered" evidence="7">
    <location>
        <begin position="1"/>
        <end position="238"/>
    </location>
</feature>
<dbReference type="RefSeq" id="XP_033395955.1">
    <property type="nucleotide sequence ID" value="XM_033544934.1"/>
</dbReference>
<feature type="domain" description="Chromatin assembly factor 1 subunit Cac1-like C-terminal" evidence="10">
    <location>
        <begin position="577"/>
        <end position="632"/>
    </location>
</feature>
<feature type="region of interest" description="Disordered" evidence="7">
    <location>
        <begin position="382"/>
        <end position="448"/>
    </location>
</feature>
<evidence type="ECO:0000259" key="8">
    <source>
        <dbReference type="Pfam" id="PF11600"/>
    </source>
</evidence>
<comment type="subcellular location">
    <subcellularLocation>
        <location evidence="1">Nucleus</location>
    </subcellularLocation>
</comment>
<dbReference type="GeneID" id="54302430"/>
<dbReference type="PANTHER" id="PTHR15272">
    <property type="entry name" value="CHROMATIN ASSEMBLY FACTOR 1 SUBUNIT A CAF-1 SUBUNIT A"/>
    <property type="match status" value="1"/>
</dbReference>
<dbReference type="GO" id="GO:0033186">
    <property type="term" value="C:CAF-1 complex"/>
    <property type="evidence" value="ECO:0007669"/>
    <property type="project" value="TreeGrafter"/>
</dbReference>
<proteinExistence type="predicted"/>
<gene>
    <name evidence="11" type="ORF">K452DRAFT_327633</name>
</gene>
<evidence type="ECO:0000313" key="11">
    <source>
        <dbReference type="EMBL" id="KAF2140242.1"/>
    </source>
</evidence>
<keyword evidence="5" id="KW-0234">DNA repair</keyword>
<evidence type="ECO:0008006" key="13">
    <source>
        <dbReference type="Google" id="ProtNLM"/>
    </source>
</evidence>
<organism evidence="11 12">
    <name type="scientific">Aplosporella prunicola CBS 121167</name>
    <dbReference type="NCBI Taxonomy" id="1176127"/>
    <lineage>
        <taxon>Eukaryota</taxon>
        <taxon>Fungi</taxon>
        <taxon>Dikarya</taxon>
        <taxon>Ascomycota</taxon>
        <taxon>Pezizomycotina</taxon>
        <taxon>Dothideomycetes</taxon>
        <taxon>Dothideomycetes incertae sedis</taxon>
        <taxon>Botryosphaeriales</taxon>
        <taxon>Aplosporellaceae</taxon>
        <taxon>Aplosporella</taxon>
    </lineage>
</organism>
<feature type="compositionally biased region" description="Polar residues" evidence="7">
    <location>
        <begin position="37"/>
        <end position="49"/>
    </location>
</feature>
<dbReference type="Pfam" id="PF11600">
    <property type="entry name" value="CAF1A_acidic"/>
    <property type="match status" value="1"/>
</dbReference>
<evidence type="ECO:0000256" key="6">
    <source>
        <dbReference type="ARBA" id="ARBA00023242"/>
    </source>
</evidence>
<feature type="compositionally biased region" description="Polar residues" evidence="7">
    <location>
        <begin position="226"/>
        <end position="235"/>
    </location>
</feature>
<dbReference type="InterPro" id="IPR022043">
    <property type="entry name" value="CAF1A_DD"/>
</dbReference>
<dbReference type="GO" id="GO:0006334">
    <property type="term" value="P:nucleosome assembly"/>
    <property type="evidence" value="ECO:0007669"/>
    <property type="project" value="TreeGrafter"/>
</dbReference>
<dbReference type="Pfam" id="PF21796">
    <property type="entry name" value="Cac1_C"/>
    <property type="match status" value="1"/>
</dbReference>
<feature type="domain" description="Chromatin assembly factor 1 p150 subunit acidic region" evidence="8">
    <location>
        <begin position="94"/>
        <end position="202"/>
    </location>
</feature>
<reference evidence="11" key="1">
    <citation type="journal article" date="2020" name="Stud. Mycol.">
        <title>101 Dothideomycetes genomes: a test case for predicting lifestyles and emergence of pathogens.</title>
        <authorList>
            <person name="Haridas S."/>
            <person name="Albert R."/>
            <person name="Binder M."/>
            <person name="Bloem J."/>
            <person name="Labutti K."/>
            <person name="Salamov A."/>
            <person name="Andreopoulos B."/>
            <person name="Baker S."/>
            <person name="Barry K."/>
            <person name="Bills G."/>
            <person name="Bluhm B."/>
            <person name="Cannon C."/>
            <person name="Castanera R."/>
            <person name="Culley D."/>
            <person name="Daum C."/>
            <person name="Ezra D."/>
            <person name="Gonzalez J."/>
            <person name="Henrissat B."/>
            <person name="Kuo A."/>
            <person name="Liang C."/>
            <person name="Lipzen A."/>
            <person name="Lutzoni F."/>
            <person name="Magnuson J."/>
            <person name="Mondo S."/>
            <person name="Nolan M."/>
            <person name="Ohm R."/>
            <person name="Pangilinan J."/>
            <person name="Park H.-J."/>
            <person name="Ramirez L."/>
            <person name="Alfaro M."/>
            <person name="Sun H."/>
            <person name="Tritt A."/>
            <person name="Yoshinaga Y."/>
            <person name="Zwiers L.-H."/>
            <person name="Turgeon B."/>
            <person name="Goodwin S."/>
            <person name="Spatafora J."/>
            <person name="Crous P."/>
            <person name="Grigoriev I."/>
        </authorList>
    </citation>
    <scope>NUCLEOTIDE SEQUENCE</scope>
    <source>
        <strain evidence="11">CBS 121167</strain>
    </source>
</reference>
<dbReference type="GO" id="GO:0006260">
    <property type="term" value="P:DNA replication"/>
    <property type="evidence" value="ECO:0007669"/>
    <property type="project" value="UniProtKB-KW"/>
</dbReference>
<keyword evidence="4" id="KW-0143">Chaperone</keyword>
<dbReference type="InterPro" id="IPR021644">
    <property type="entry name" value="CAF-1_p150_acidic"/>
</dbReference>
<feature type="compositionally biased region" description="Basic and acidic residues" evidence="7">
    <location>
        <begin position="97"/>
        <end position="180"/>
    </location>
</feature>
<feature type="compositionally biased region" description="Polar residues" evidence="7">
    <location>
        <begin position="64"/>
        <end position="89"/>
    </location>
</feature>
<protein>
    <recommendedName>
        <fullName evidence="13">Chromatin assembly factor 1 subunit A</fullName>
    </recommendedName>
</protein>
<sequence>MPEGPEATATPSRKRPAPDDTDSHNAQPALAKDSLDSPHSSDALSTPKSIESPRDSPVAPDNAPPNQASPTSGNSKSTAVEKATASSGPTPAKRRKFTPEEKEQQRLDKEAKLEAREKLKAQKEEEAKKKNELKEEKKRAKEQEKAQKDEEQRKKDEKKRAKEQEKAQKEEEQRKKEKSQMKLNSFFTKNAAASSSSDNAAATSTVGHVDRRKSVSLEPKSPSARRATTPQNKQPVSDYERTFLPFELPSHATRAPDNYYWADCSDRELEEARKRLDSIAGGSISEDERRRVEQALKEGNFAALVSLPAALQGKRGQMTPAVQEVVARLQGSQDEPIDLTQESSEAKAQQPLELLKSIPIKYLHFGEDVRPPYCGTFTRVQSEHQSRKLARNPFSRTLPEANYEYDSEAEWEEPEEGDDLDLEDEDDAEEEGDDDLDGFLDDDDDPVQNRRKLITGDLEPISTGICWEDSKGALRRGDGSGAQHNFADYRMGILLEPCPTSIDPFTTAYWQTEPTSAPTSAPNLNGAGMMHPPRLPLHSRPDGVNGASVGFQNQLKVTHTTPTVPKPAKRTIPPELMTEFKDAIRDSDLTKLALIEALKKKFPKIPKDAITNTLSLVAERVGPKNTEKRWTIRET</sequence>
<keyword evidence="6" id="KW-0539">Nucleus</keyword>
<dbReference type="GO" id="GO:0005634">
    <property type="term" value="C:nucleus"/>
    <property type="evidence" value="ECO:0007669"/>
    <property type="project" value="UniProtKB-SubCell"/>
</dbReference>
<feature type="domain" description="Chromatin assembly factor 1 subunit A dimerization" evidence="9">
    <location>
        <begin position="361"/>
        <end position="435"/>
    </location>
</feature>
<accession>A0A6A6B7R5</accession>
<evidence type="ECO:0000256" key="1">
    <source>
        <dbReference type="ARBA" id="ARBA00004123"/>
    </source>
</evidence>
<evidence type="ECO:0000313" key="12">
    <source>
        <dbReference type="Proteomes" id="UP000799438"/>
    </source>
</evidence>
<feature type="compositionally biased region" description="Acidic residues" evidence="7">
    <location>
        <begin position="403"/>
        <end position="446"/>
    </location>
</feature>
<feature type="compositionally biased region" description="Low complexity" evidence="7">
    <location>
        <begin position="190"/>
        <end position="205"/>
    </location>
</feature>
<dbReference type="AlphaFoldDB" id="A0A6A6B7R5"/>
<keyword evidence="12" id="KW-1185">Reference proteome</keyword>
<keyword evidence="3" id="KW-0227">DNA damage</keyword>
<dbReference type="GO" id="GO:0006281">
    <property type="term" value="P:DNA repair"/>
    <property type="evidence" value="ECO:0007669"/>
    <property type="project" value="UniProtKB-KW"/>
</dbReference>
<evidence type="ECO:0000259" key="9">
    <source>
        <dbReference type="Pfam" id="PF12253"/>
    </source>
</evidence>
<dbReference type="Pfam" id="PF12253">
    <property type="entry name" value="CAF1A_dimeriz"/>
    <property type="match status" value="1"/>
</dbReference>
<evidence type="ECO:0000256" key="7">
    <source>
        <dbReference type="SAM" id="MobiDB-lite"/>
    </source>
</evidence>
<evidence type="ECO:0000256" key="4">
    <source>
        <dbReference type="ARBA" id="ARBA00023186"/>
    </source>
</evidence>
<evidence type="ECO:0000256" key="2">
    <source>
        <dbReference type="ARBA" id="ARBA00022705"/>
    </source>
</evidence>
<dbReference type="EMBL" id="ML995490">
    <property type="protein sequence ID" value="KAF2140242.1"/>
    <property type="molecule type" value="Genomic_DNA"/>
</dbReference>